<organism evidence="1 2">
    <name type="scientific">Venturia effusa</name>
    <dbReference type="NCBI Taxonomy" id="50376"/>
    <lineage>
        <taxon>Eukaryota</taxon>
        <taxon>Fungi</taxon>
        <taxon>Dikarya</taxon>
        <taxon>Ascomycota</taxon>
        <taxon>Pezizomycotina</taxon>
        <taxon>Dothideomycetes</taxon>
        <taxon>Pleosporomycetidae</taxon>
        <taxon>Venturiales</taxon>
        <taxon>Venturiaceae</taxon>
        <taxon>Venturia</taxon>
    </lineage>
</organism>
<dbReference type="Proteomes" id="UP000316270">
    <property type="component" value="Chromosome 16"/>
</dbReference>
<accession>A0A517LM92</accession>
<evidence type="ECO:0000313" key="2">
    <source>
        <dbReference type="Proteomes" id="UP000316270"/>
    </source>
</evidence>
<proteinExistence type="predicted"/>
<sequence>MARPQKRVKREHLVEKPAPRWQFLELPIEVRLLIYDYAIAETDHITVSVAELERNIFDDSVPKETIEGIPGQFVPLVKNGFEPQMMEIGKVETIPLPDILGPSTLTGSMDSGYGSFDASSSVGGGPLGRLKHPEVPLLTAMSLLLTNRQVYQEMTAHIKHPTSRRSTLHVNYPYGVIVLETLYPTLLRYAEKICISGWYEGISDGSEFASPGAAGRDDPTIPLISTPKSVYELANSALARLVRTTMPRVAHPTLKHLSFRIFYPREAEYSVIWSCNQSPIPVALKNMCGGKVDMKVLRGGLGNGVVMNVEPLADARHLATVWRRFQGSKSKERDAWKSFGDERTWSGHCPLVEGGTWAAC</sequence>
<protein>
    <submittedName>
        <fullName evidence="1">Uncharacterized protein</fullName>
    </submittedName>
</protein>
<evidence type="ECO:0000313" key="1">
    <source>
        <dbReference type="EMBL" id="QDS76741.1"/>
    </source>
</evidence>
<name>A0A517LM92_9PEZI</name>
<keyword evidence="2" id="KW-1185">Reference proteome</keyword>
<dbReference type="EMBL" id="CP042200">
    <property type="protein sequence ID" value="QDS76741.1"/>
    <property type="molecule type" value="Genomic_DNA"/>
</dbReference>
<dbReference type="AlphaFoldDB" id="A0A517LM92"/>
<dbReference type="OrthoDB" id="3899662at2759"/>
<gene>
    <name evidence="1" type="ORF">FKW77_001339</name>
</gene>
<reference evidence="1 2" key="1">
    <citation type="submission" date="2019-07" db="EMBL/GenBank/DDBJ databases">
        <title>Finished genome of Venturia effusa.</title>
        <authorList>
            <person name="Young C.A."/>
            <person name="Cox M.P."/>
            <person name="Ganley A.R.D."/>
            <person name="David W.J."/>
        </authorList>
    </citation>
    <scope>NUCLEOTIDE SEQUENCE [LARGE SCALE GENOMIC DNA]</scope>
    <source>
        <strain evidence="2">albino</strain>
    </source>
</reference>